<keyword evidence="5" id="KW-0378">Hydrolase</keyword>
<dbReference type="AlphaFoldDB" id="A0A4Y2PXW1"/>
<organism evidence="8 9">
    <name type="scientific">Araneus ventricosus</name>
    <name type="common">Orbweaver spider</name>
    <name type="synonym">Epeira ventricosa</name>
    <dbReference type="NCBI Taxonomy" id="182803"/>
    <lineage>
        <taxon>Eukaryota</taxon>
        <taxon>Metazoa</taxon>
        <taxon>Ecdysozoa</taxon>
        <taxon>Arthropoda</taxon>
        <taxon>Chelicerata</taxon>
        <taxon>Arachnida</taxon>
        <taxon>Araneae</taxon>
        <taxon>Araneomorphae</taxon>
        <taxon>Entelegynae</taxon>
        <taxon>Araneoidea</taxon>
        <taxon>Araneidae</taxon>
        <taxon>Araneus</taxon>
    </lineage>
</organism>
<dbReference type="PANTHER" id="PTHR37984:SF5">
    <property type="entry name" value="PROTEIN NYNRIN-LIKE"/>
    <property type="match status" value="1"/>
</dbReference>
<name>A0A4Y2PXW1_ARAVE</name>
<keyword evidence="9" id="KW-1185">Reference proteome</keyword>
<dbReference type="GO" id="GO:0016787">
    <property type="term" value="F:hydrolase activity"/>
    <property type="evidence" value="ECO:0007669"/>
    <property type="project" value="UniProtKB-KW"/>
</dbReference>
<dbReference type="GO" id="GO:0004519">
    <property type="term" value="F:endonuclease activity"/>
    <property type="evidence" value="ECO:0007669"/>
    <property type="project" value="UniProtKB-KW"/>
</dbReference>
<dbReference type="CDD" id="cd09274">
    <property type="entry name" value="RNase_HI_RT_Ty3"/>
    <property type="match status" value="1"/>
</dbReference>
<feature type="domain" description="Reverse transcriptase RNase H-like" evidence="7">
    <location>
        <begin position="27"/>
        <end position="127"/>
    </location>
</feature>
<evidence type="ECO:0000256" key="1">
    <source>
        <dbReference type="ARBA" id="ARBA00022679"/>
    </source>
</evidence>
<reference evidence="8 9" key="1">
    <citation type="journal article" date="2019" name="Sci. Rep.">
        <title>Orb-weaving spider Araneus ventricosus genome elucidates the spidroin gene catalogue.</title>
        <authorList>
            <person name="Kono N."/>
            <person name="Nakamura H."/>
            <person name="Ohtoshi R."/>
            <person name="Moran D.A.P."/>
            <person name="Shinohara A."/>
            <person name="Yoshida Y."/>
            <person name="Fujiwara M."/>
            <person name="Mori M."/>
            <person name="Tomita M."/>
            <person name="Arakawa K."/>
        </authorList>
    </citation>
    <scope>NUCLEOTIDE SEQUENCE [LARGE SCALE GENOMIC DNA]</scope>
</reference>
<dbReference type="InterPro" id="IPR043502">
    <property type="entry name" value="DNA/RNA_pol_sf"/>
</dbReference>
<dbReference type="InterPro" id="IPR050951">
    <property type="entry name" value="Retrovirus_Pol_polyprotein"/>
</dbReference>
<comment type="caution">
    <text evidence="8">The sequence shown here is derived from an EMBL/GenBank/DDBJ whole genome shotgun (WGS) entry which is preliminary data.</text>
</comment>
<gene>
    <name evidence="8" type="primary">pol_2011</name>
    <name evidence="8" type="ORF">AVEN_84017_1</name>
</gene>
<dbReference type="PANTHER" id="PTHR37984">
    <property type="entry name" value="PROTEIN CBG26694"/>
    <property type="match status" value="1"/>
</dbReference>
<keyword evidence="4" id="KW-0255">Endonuclease</keyword>
<dbReference type="GO" id="GO:0003964">
    <property type="term" value="F:RNA-directed DNA polymerase activity"/>
    <property type="evidence" value="ECO:0007669"/>
    <property type="project" value="UniProtKB-KW"/>
</dbReference>
<keyword evidence="1" id="KW-0808">Transferase</keyword>
<dbReference type="Pfam" id="PF17917">
    <property type="entry name" value="RT_RNaseH"/>
    <property type="match status" value="1"/>
</dbReference>
<dbReference type="OrthoDB" id="10063667at2759"/>
<evidence type="ECO:0000256" key="2">
    <source>
        <dbReference type="ARBA" id="ARBA00022695"/>
    </source>
</evidence>
<dbReference type="Gene3D" id="3.10.20.370">
    <property type="match status" value="1"/>
</dbReference>
<keyword evidence="6" id="KW-0695">RNA-directed DNA polymerase</keyword>
<keyword evidence="2" id="KW-0548">Nucleotidyltransferase</keyword>
<dbReference type="Proteomes" id="UP000499080">
    <property type="component" value="Unassembled WGS sequence"/>
</dbReference>
<dbReference type="SUPFAM" id="SSF56672">
    <property type="entry name" value="DNA/RNA polymerases"/>
    <property type="match status" value="1"/>
</dbReference>
<evidence type="ECO:0000259" key="7">
    <source>
        <dbReference type="Pfam" id="PF17917"/>
    </source>
</evidence>
<evidence type="ECO:0000313" key="8">
    <source>
        <dbReference type="EMBL" id="GBN55420.1"/>
    </source>
</evidence>
<evidence type="ECO:0000256" key="6">
    <source>
        <dbReference type="ARBA" id="ARBA00022918"/>
    </source>
</evidence>
<dbReference type="FunFam" id="3.10.20.370:FF:000001">
    <property type="entry name" value="Retrovirus-related Pol polyprotein from transposon 17.6-like protein"/>
    <property type="match status" value="1"/>
</dbReference>
<dbReference type="InterPro" id="IPR041373">
    <property type="entry name" value="RT_RNaseH"/>
</dbReference>
<evidence type="ECO:0000256" key="5">
    <source>
        <dbReference type="ARBA" id="ARBA00022801"/>
    </source>
</evidence>
<protein>
    <submittedName>
        <fullName evidence="8">Retrovirus-related Pol polyprotein from transposon 17.6</fullName>
    </submittedName>
</protein>
<proteinExistence type="predicted"/>
<evidence type="ECO:0000256" key="3">
    <source>
        <dbReference type="ARBA" id="ARBA00022722"/>
    </source>
</evidence>
<dbReference type="EMBL" id="BGPR01012284">
    <property type="protein sequence ID" value="GBN55420.1"/>
    <property type="molecule type" value="Genomic_DNA"/>
</dbReference>
<evidence type="ECO:0000256" key="4">
    <source>
        <dbReference type="ARBA" id="ARBA00022759"/>
    </source>
</evidence>
<sequence length="152" mass="17114">MPQKGSFSSLKKLLTRGPVLGHFLLNTETKIHLDTSGYVIGAVLVQIQDGKERPITYASSSLTAAEKNYSTTEKKCLAVVRAISKFRPYLFGRPFTVVTDHHFLCWLANLKDPSGRLARWALRLQEYDIMSIKAVVNTPMLTHCQESLFSKQ</sequence>
<evidence type="ECO:0000313" key="9">
    <source>
        <dbReference type="Proteomes" id="UP000499080"/>
    </source>
</evidence>
<accession>A0A4Y2PXW1</accession>
<keyword evidence="3" id="KW-0540">Nuclease</keyword>